<evidence type="ECO:0000313" key="7">
    <source>
        <dbReference type="Proteomes" id="UP000580718"/>
    </source>
</evidence>
<comment type="similarity">
    <text evidence="1">Belongs to the peptidase S33 family.</text>
</comment>
<sequence length="421" mass="46513">MAVQYEVPGMVVREHALPVPLHWGADGGEEIQVFARELVHPDRRDDDLPVLCFLQGGPGGRSPRPVGGGDWIARALQEFRVVLLDQRGTGRSSRVTARRISAFDDPRAAAEHLLAFRADSIVADAEHVRTTLYGGRPWTTLGQSYGGFVTLTYLSQAPQGLARCLVTGGLASLRPDARELYRRTYPRVAARTRRFYERFPDDVARVAAVADVLAATDVRLPDGDRLTVRRLQTLGHGLGTKTGLEQLHWLFEEAFEEGTDQLAEPFLESVAQRTSYTENPLYAVLHESIYASGPGATSWAAEAERGAGFDPGRRPLPFTGEMVYPWMFDEIRSLRPFGPAARALAEVGSYPPLYDRAVLAANEVPVDAAVYFDDMYVDAGLSLETADAVGNLRVWVTNEHEHDGLRTGDVLDRLLGWRTRC</sequence>
<dbReference type="GO" id="GO:0004177">
    <property type="term" value="F:aminopeptidase activity"/>
    <property type="evidence" value="ECO:0007669"/>
    <property type="project" value="UniProtKB-KW"/>
</dbReference>
<evidence type="ECO:0000313" key="4">
    <source>
        <dbReference type="EMBL" id="MBB3677685.1"/>
    </source>
</evidence>
<dbReference type="OrthoDB" id="9796770at2"/>
<evidence type="ECO:0000313" key="6">
    <source>
        <dbReference type="Proteomes" id="UP000247602"/>
    </source>
</evidence>
<dbReference type="Proteomes" id="UP000247602">
    <property type="component" value="Unassembled WGS sequence"/>
</dbReference>
<comment type="caution">
    <text evidence="5">The sequence shown here is derived from an EMBL/GenBank/DDBJ whole genome shotgun (WGS) entry which is preliminary data.</text>
</comment>
<dbReference type="InterPro" id="IPR051601">
    <property type="entry name" value="Serine_prot/Carboxylest_S33"/>
</dbReference>
<dbReference type="Proteomes" id="UP000580718">
    <property type="component" value="Unassembled WGS sequence"/>
</dbReference>
<dbReference type="EMBL" id="JACIBU010000001">
    <property type="protein sequence ID" value="MBB3677685.1"/>
    <property type="molecule type" value="Genomic_DNA"/>
</dbReference>
<evidence type="ECO:0000259" key="3">
    <source>
        <dbReference type="Pfam" id="PF00561"/>
    </source>
</evidence>
<evidence type="ECO:0000256" key="2">
    <source>
        <dbReference type="ARBA" id="ARBA00022801"/>
    </source>
</evidence>
<evidence type="ECO:0000256" key="1">
    <source>
        <dbReference type="ARBA" id="ARBA00010088"/>
    </source>
</evidence>
<reference evidence="4 7" key="2">
    <citation type="submission" date="2020-08" db="EMBL/GenBank/DDBJ databases">
        <title>Sequencing the genomes of 1000 actinobacteria strains.</title>
        <authorList>
            <person name="Klenk H.-P."/>
        </authorList>
    </citation>
    <scope>NUCLEOTIDE SEQUENCE [LARGE SCALE GENOMIC DNA]</scope>
    <source>
        <strain evidence="4 7">DSM 16678</strain>
    </source>
</reference>
<dbReference type="PANTHER" id="PTHR43248">
    <property type="entry name" value="2-SUCCINYL-6-HYDROXY-2,4-CYCLOHEXADIENE-1-CARBOXYLATE SYNTHASE"/>
    <property type="match status" value="1"/>
</dbReference>
<accession>A0A323VQT3</accession>
<dbReference type="PRINTS" id="PR00793">
    <property type="entry name" value="PROAMNOPTASE"/>
</dbReference>
<evidence type="ECO:0000313" key="5">
    <source>
        <dbReference type="EMBL" id="PZA21638.1"/>
    </source>
</evidence>
<dbReference type="SUPFAM" id="SSF53474">
    <property type="entry name" value="alpha/beta-Hydrolases"/>
    <property type="match status" value="1"/>
</dbReference>
<dbReference type="EC" id="3.4.11.5" evidence="4"/>
<dbReference type="RefSeq" id="WP_110552004.1">
    <property type="nucleotide sequence ID" value="NZ_JACIBU010000001.1"/>
</dbReference>
<dbReference type="Gene3D" id="3.40.50.1820">
    <property type="entry name" value="alpha/beta hydrolase"/>
    <property type="match status" value="1"/>
</dbReference>
<keyword evidence="4" id="KW-0645">Protease</keyword>
<organism evidence="5 6">
    <name type="scientific">Modestobacter versicolor</name>
    <dbReference type="NCBI Taxonomy" id="429133"/>
    <lineage>
        <taxon>Bacteria</taxon>
        <taxon>Bacillati</taxon>
        <taxon>Actinomycetota</taxon>
        <taxon>Actinomycetes</taxon>
        <taxon>Geodermatophilales</taxon>
        <taxon>Geodermatophilaceae</taxon>
        <taxon>Modestobacter</taxon>
    </lineage>
</organism>
<keyword evidence="6" id="KW-1185">Reference proteome</keyword>
<dbReference type="PANTHER" id="PTHR43248:SF2">
    <property type="entry name" value="PROLYL AMINOPEPTIDASE"/>
    <property type="match status" value="1"/>
</dbReference>
<keyword evidence="4" id="KW-0031">Aminopeptidase</keyword>
<dbReference type="Pfam" id="PF00561">
    <property type="entry name" value="Abhydrolase_1"/>
    <property type="match status" value="1"/>
</dbReference>
<dbReference type="AlphaFoldDB" id="A0A323VQT3"/>
<dbReference type="GO" id="GO:0006508">
    <property type="term" value="P:proteolysis"/>
    <property type="evidence" value="ECO:0007669"/>
    <property type="project" value="InterPro"/>
</dbReference>
<dbReference type="EMBL" id="QKNV01000075">
    <property type="protein sequence ID" value="PZA21638.1"/>
    <property type="molecule type" value="Genomic_DNA"/>
</dbReference>
<feature type="domain" description="AB hydrolase-1" evidence="3">
    <location>
        <begin position="49"/>
        <end position="199"/>
    </location>
</feature>
<name>A0A323VQT3_9ACTN</name>
<dbReference type="InterPro" id="IPR029058">
    <property type="entry name" value="AB_hydrolase_fold"/>
</dbReference>
<dbReference type="InterPro" id="IPR002410">
    <property type="entry name" value="Peptidase_S33"/>
</dbReference>
<dbReference type="InterPro" id="IPR000073">
    <property type="entry name" value="AB_hydrolase_1"/>
</dbReference>
<protein>
    <submittedName>
        <fullName evidence="5">Proline iminopeptidase</fullName>
        <ecNumber evidence="4">3.4.11.5</ecNumber>
    </submittedName>
</protein>
<proteinExistence type="inferred from homology"/>
<reference evidence="5 6" key="1">
    <citation type="submission" date="2018-06" db="EMBL/GenBank/DDBJ databases">
        <title>Draft genome sequence of Modestobacter versicolor CP153-2.</title>
        <authorList>
            <person name="Gundlapally S.R."/>
        </authorList>
    </citation>
    <scope>NUCLEOTIDE SEQUENCE [LARGE SCALE GENOMIC DNA]</scope>
    <source>
        <strain evidence="5 6">CP153-2</strain>
    </source>
</reference>
<gene>
    <name evidence="5" type="ORF">DMO24_09215</name>
    <name evidence="4" type="ORF">FHX36_003420</name>
</gene>
<keyword evidence="2 4" id="KW-0378">Hydrolase</keyword>